<dbReference type="RefSeq" id="WP_186999302.1">
    <property type="nucleotide sequence ID" value="NZ_JACRWH010000034.1"/>
</dbReference>
<name>A0ABR7KIZ1_9FIRM</name>
<evidence type="ECO:0000256" key="3">
    <source>
        <dbReference type="ARBA" id="ARBA00023125"/>
    </source>
</evidence>
<feature type="domain" description="Tyr recombinase" evidence="6">
    <location>
        <begin position="161"/>
        <end position="345"/>
    </location>
</feature>
<dbReference type="EMBL" id="JACRWH010000034">
    <property type="protein sequence ID" value="MBC6012713.1"/>
    <property type="molecule type" value="Genomic_DNA"/>
</dbReference>
<dbReference type="InterPro" id="IPR050090">
    <property type="entry name" value="Tyrosine_recombinase_XerCD"/>
</dbReference>
<keyword evidence="2" id="KW-0229">DNA integration</keyword>
<evidence type="ECO:0000313" key="8">
    <source>
        <dbReference type="EMBL" id="MBC6012713.1"/>
    </source>
</evidence>
<evidence type="ECO:0000256" key="1">
    <source>
        <dbReference type="ARBA" id="ARBA00008857"/>
    </source>
</evidence>
<evidence type="ECO:0000313" key="9">
    <source>
        <dbReference type="Proteomes" id="UP000649075"/>
    </source>
</evidence>
<dbReference type="InterPro" id="IPR011010">
    <property type="entry name" value="DNA_brk_join_enz"/>
</dbReference>
<sequence>MASITLNPKTKKYDVQFRVKDAMGNCKKSTKRGFKRKSDAKKWLNEYELKKSENLSMKFSDYVDVYLEDLQPRLRKTTYETKRTYLRVHITPFFGNYGLDDISVSMVRKWQNQLIERGYSETYQKTLNNQLSALFNHAVAYYGLKNNPVRIAGSIGKEHGDEVEFYTKEEFDRLIEQTMNNQTVYTIFMTFYWTGMRLGELRALTPNDIHIDEKYIDVNKSLQVVKGKEIITDPKTPKSKRKITIPDFLAAILKEYMDSLYNPNPNKPIFRMSKGAIHHALKTSAVKAGLKPLRIHAFRHAHAAYLIEMQVPILAISNRLGHEKIQTTMNTYGHLYPNKQRQIADAIEARVKGEF</sequence>
<reference evidence="8 9" key="1">
    <citation type="submission" date="2020-08" db="EMBL/GenBank/DDBJ databases">
        <authorList>
            <person name="Liu C."/>
            <person name="Sun Q."/>
        </authorList>
    </citation>
    <scope>NUCLEOTIDE SEQUENCE [LARGE SCALE GENOMIC DNA]</scope>
    <source>
        <strain evidence="8 9">L34</strain>
    </source>
</reference>
<proteinExistence type="inferred from homology"/>
<dbReference type="Gene3D" id="1.10.443.10">
    <property type="entry name" value="Intergrase catalytic core"/>
    <property type="match status" value="1"/>
</dbReference>
<gene>
    <name evidence="8" type="ORF">H8911_08185</name>
</gene>
<evidence type="ECO:0000259" key="7">
    <source>
        <dbReference type="PROSITE" id="PS51900"/>
    </source>
</evidence>
<dbReference type="PANTHER" id="PTHR30349">
    <property type="entry name" value="PHAGE INTEGRASE-RELATED"/>
    <property type="match status" value="1"/>
</dbReference>
<dbReference type="Gene3D" id="1.10.150.130">
    <property type="match status" value="1"/>
</dbReference>
<dbReference type="Pfam" id="PF14657">
    <property type="entry name" value="Arm-DNA-bind_4"/>
    <property type="match status" value="1"/>
</dbReference>
<dbReference type="Proteomes" id="UP000649075">
    <property type="component" value="Unassembled WGS sequence"/>
</dbReference>
<accession>A0ABR7KIZ1</accession>
<dbReference type="PANTHER" id="PTHR30349:SF64">
    <property type="entry name" value="PROPHAGE INTEGRASE INTD-RELATED"/>
    <property type="match status" value="1"/>
</dbReference>
<dbReference type="InterPro" id="IPR013762">
    <property type="entry name" value="Integrase-like_cat_sf"/>
</dbReference>
<evidence type="ECO:0000256" key="5">
    <source>
        <dbReference type="PROSITE-ProRule" id="PRU01248"/>
    </source>
</evidence>
<protein>
    <submittedName>
        <fullName evidence="8">Site-specific integrase</fullName>
    </submittedName>
</protein>
<dbReference type="PROSITE" id="PS51900">
    <property type="entry name" value="CB"/>
    <property type="match status" value="1"/>
</dbReference>
<dbReference type="InterPro" id="IPR044068">
    <property type="entry name" value="CB"/>
</dbReference>
<dbReference type="InterPro" id="IPR010998">
    <property type="entry name" value="Integrase_recombinase_N"/>
</dbReference>
<comment type="caution">
    <text evidence="8">The sequence shown here is derived from an EMBL/GenBank/DDBJ whole genome shotgun (WGS) entry which is preliminary data.</text>
</comment>
<keyword evidence="3 5" id="KW-0238">DNA-binding</keyword>
<dbReference type="InterPro" id="IPR002104">
    <property type="entry name" value="Integrase_catalytic"/>
</dbReference>
<evidence type="ECO:0000256" key="2">
    <source>
        <dbReference type="ARBA" id="ARBA00022908"/>
    </source>
</evidence>
<dbReference type="InterPro" id="IPR004107">
    <property type="entry name" value="Integrase_SAM-like_N"/>
</dbReference>
<keyword evidence="9" id="KW-1185">Reference proteome</keyword>
<dbReference type="Pfam" id="PF14659">
    <property type="entry name" value="Phage_int_SAM_3"/>
    <property type="match status" value="1"/>
</dbReference>
<organism evidence="8 9">
    <name type="scientific">Holdemanella hominis</name>
    <dbReference type="NCBI Taxonomy" id="2764327"/>
    <lineage>
        <taxon>Bacteria</taxon>
        <taxon>Bacillati</taxon>
        <taxon>Bacillota</taxon>
        <taxon>Erysipelotrichia</taxon>
        <taxon>Erysipelotrichales</taxon>
        <taxon>Erysipelotrichaceae</taxon>
        <taxon>Holdemanella</taxon>
    </lineage>
</organism>
<evidence type="ECO:0000256" key="4">
    <source>
        <dbReference type="ARBA" id="ARBA00023172"/>
    </source>
</evidence>
<comment type="similarity">
    <text evidence="1">Belongs to the 'phage' integrase family.</text>
</comment>
<dbReference type="CDD" id="cd01189">
    <property type="entry name" value="INT_ICEBs1_C_like"/>
    <property type="match status" value="1"/>
</dbReference>
<keyword evidence="4" id="KW-0233">DNA recombination</keyword>
<dbReference type="Pfam" id="PF00589">
    <property type="entry name" value="Phage_integrase"/>
    <property type="match status" value="1"/>
</dbReference>
<dbReference type="SUPFAM" id="SSF56349">
    <property type="entry name" value="DNA breaking-rejoining enzymes"/>
    <property type="match status" value="1"/>
</dbReference>
<feature type="domain" description="Core-binding (CB)" evidence="7">
    <location>
        <begin position="57"/>
        <end position="139"/>
    </location>
</feature>
<dbReference type="PROSITE" id="PS51898">
    <property type="entry name" value="TYR_RECOMBINASE"/>
    <property type="match status" value="1"/>
</dbReference>
<evidence type="ECO:0000259" key="6">
    <source>
        <dbReference type="PROSITE" id="PS51898"/>
    </source>
</evidence>
<dbReference type="InterPro" id="IPR028259">
    <property type="entry name" value="AP2-like_int_N"/>
</dbReference>